<keyword evidence="1" id="KW-0614">Plasmid</keyword>
<dbReference type="Proteomes" id="UP001218423">
    <property type="component" value="Plasmid pAC1520"/>
</dbReference>
<evidence type="ECO:0000313" key="2">
    <source>
        <dbReference type="Proteomes" id="UP001218423"/>
    </source>
</evidence>
<dbReference type="RefSeq" id="WP_128341470.1">
    <property type="nucleotide sequence ID" value="NZ_CAWOMG010000111.1"/>
</dbReference>
<evidence type="ECO:0008006" key="3">
    <source>
        <dbReference type="Google" id="ProtNLM"/>
    </source>
</evidence>
<gene>
    <name evidence="1" type="ORF">P5S46_21705</name>
</gene>
<proteinExistence type="predicted"/>
<sequence length="169" mass="18991">MIQPNTVDQAIIREQISRSLVMAANALKPMQIDTIAEDDFASLRPSIHTGFCYQNSLVSAIQLGARGVVLGAALVSIGPHTWPVEHAWVWLDDDRYCDPTYQLLNEQSDAQSGCLYYGLIQVTLDEYLSMATRVGKNGCHYLAQDVLYFRRSEQYRHLFKITTMSDATA</sequence>
<protein>
    <recommendedName>
        <fullName evidence="3">Transglutaminase-like domain-containing protein</fullName>
    </recommendedName>
</protein>
<evidence type="ECO:0000313" key="1">
    <source>
        <dbReference type="EMBL" id="WFG00115.1"/>
    </source>
</evidence>
<reference evidence="1" key="1">
    <citation type="submission" date="2023-03" db="EMBL/GenBank/DDBJ databases">
        <title>Aeromonas caviae strain AC1520.</title>
        <authorList>
            <person name="Xie T."/>
            <person name="Zhang Q."/>
            <person name="Deng J."/>
            <person name="Li X."/>
        </authorList>
    </citation>
    <scope>NUCLEOTIDE SEQUENCE</scope>
    <source>
        <strain evidence="1">AC1520</strain>
        <plasmid evidence="1">pAC1520</plasmid>
    </source>
</reference>
<dbReference type="AlphaFoldDB" id="A0AAJ6CT28"/>
<geneLocation type="plasmid" evidence="1 2">
    <name>pAC1520</name>
</geneLocation>
<organism evidence="1 2">
    <name type="scientific">Aeromonas caviae</name>
    <name type="common">Aeromonas punctata</name>
    <dbReference type="NCBI Taxonomy" id="648"/>
    <lineage>
        <taxon>Bacteria</taxon>
        <taxon>Pseudomonadati</taxon>
        <taxon>Pseudomonadota</taxon>
        <taxon>Gammaproteobacteria</taxon>
        <taxon>Aeromonadales</taxon>
        <taxon>Aeromonadaceae</taxon>
        <taxon>Aeromonas</taxon>
    </lineage>
</organism>
<accession>A0AAJ6CT28</accession>
<dbReference type="EMBL" id="CP120943">
    <property type="protein sequence ID" value="WFG00115.1"/>
    <property type="molecule type" value="Genomic_DNA"/>
</dbReference>
<name>A0AAJ6CT28_AERCA</name>